<evidence type="ECO:0000256" key="3">
    <source>
        <dbReference type="ARBA" id="ARBA00023004"/>
    </source>
</evidence>
<comment type="caution">
    <text evidence="7">The sequence shown here is derived from an EMBL/GenBank/DDBJ whole genome shotgun (WGS) entry which is preliminary data.</text>
</comment>
<dbReference type="InterPro" id="IPR017900">
    <property type="entry name" value="4Fe4S_Fe_S_CS"/>
</dbReference>
<evidence type="ECO:0000256" key="1">
    <source>
        <dbReference type="ARBA" id="ARBA00022485"/>
    </source>
</evidence>
<protein>
    <recommendedName>
        <fullName evidence="8">4Fe-4S ferredoxin-type domain-containing protein</fullName>
    </recommendedName>
</protein>
<reference evidence="7" key="1">
    <citation type="journal article" date="2015" name="Nature">
        <title>Complex archaea that bridge the gap between prokaryotes and eukaryotes.</title>
        <authorList>
            <person name="Spang A."/>
            <person name="Saw J.H."/>
            <person name="Jorgensen S.L."/>
            <person name="Zaremba-Niedzwiedzka K."/>
            <person name="Martijn J."/>
            <person name="Lind A.E."/>
            <person name="van Eijk R."/>
            <person name="Schleper C."/>
            <person name="Guy L."/>
            <person name="Ettema T.J."/>
        </authorList>
    </citation>
    <scope>NUCLEOTIDE SEQUENCE</scope>
</reference>
<dbReference type="PROSITE" id="PS51379">
    <property type="entry name" value="4FE4S_FER_2"/>
    <property type="match status" value="1"/>
</dbReference>
<keyword evidence="3" id="KW-0408">Iron</keyword>
<dbReference type="GO" id="GO:0046872">
    <property type="term" value="F:metal ion binding"/>
    <property type="evidence" value="ECO:0007669"/>
    <property type="project" value="UniProtKB-KW"/>
</dbReference>
<dbReference type="EMBL" id="LAZR01025399">
    <property type="protein sequence ID" value="KKL72033.1"/>
    <property type="molecule type" value="Genomic_DNA"/>
</dbReference>
<dbReference type="InterPro" id="IPR007202">
    <property type="entry name" value="4Fe-4S_dom"/>
</dbReference>
<feature type="domain" description="4Fe-4S" evidence="6">
    <location>
        <begin position="1"/>
        <end position="54"/>
    </location>
</feature>
<gene>
    <name evidence="7" type="ORF">LCGC14_2088980</name>
</gene>
<dbReference type="PANTHER" id="PTHR36214">
    <property type="match status" value="1"/>
</dbReference>
<dbReference type="InterPro" id="IPR051069">
    <property type="entry name" value="ACDS_complex_subunit"/>
</dbReference>
<dbReference type="PROSITE" id="PS00198">
    <property type="entry name" value="4FE4S_FER_1"/>
    <property type="match status" value="1"/>
</dbReference>
<dbReference type="SUPFAM" id="SSF54862">
    <property type="entry name" value="4Fe-4S ferredoxins"/>
    <property type="match status" value="1"/>
</dbReference>
<dbReference type="Gene3D" id="1.10.15.40">
    <property type="entry name" value="Electron transport complex subunit B, putative Fe-S cluster"/>
    <property type="match status" value="1"/>
</dbReference>
<dbReference type="Pfam" id="PF00037">
    <property type="entry name" value="Fer4"/>
    <property type="match status" value="1"/>
</dbReference>
<keyword evidence="4" id="KW-0411">Iron-sulfur</keyword>
<evidence type="ECO:0000256" key="4">
    <source>
        <dbReference type="ARBA" id="ARBA00023014"/>
    </source>
</evidence>
<sequence>MELYKFLPKTNCKKCGKPTCMAFALDLLQGKVKVDDCTPLLELKFKKNYDTLKELLGSEEGKEKELKIDVDDDLCDGCGICVTVCPVNARYCPPTLSGKAPDYPPEKHQLFQVKGGKCELLNLKYCRRIEGEGQARECRVCESYCPREAVKIDYI</sequence>
<keyword evidence="1" id="KW-0004">4Fe-4S</keyword>
<dbReference type="PROSITE" id="PS51656">
    <property type="entry name" value="4FE4S"/>
    <property type="match status" value="1"/>
</dbReference>
<evidence type="ECO:0000313" key="7">
    <source>
        <dbReference type="EMBL" id="KKL72033.1"/>
    </source>
</evidence>
<evidence type="ECO:0000259" key="5">
    <source>
        <dbReference type="PROSITE" id="PS51379"/>
    </source>
</evidence>
<feature type="domain" description="4Fe-4S ferredoxin-type" evidence="5">
    <location>
        <begin position="66"/>
        <end position="95"/>
    </location>
</feature>
<keyword evidence="2" id="KW-0479">Metal-binding</keyword>
<dbReference type="InterPro" id="IPR017896">
    <property type="entry name" value="4Fe4S_Fe-S-bd"/>
</dbReference>
<evidence type="ECO:0008006" key="8">
    <source>
        <dbReference type="Google" id="ProtNLM"/>
    </source>
</evidence>
<evidence type="ECO:0000259" key="6">
    <source>
        <dbReference type="PROSITE" id="PS51656"/>
    </source>
</evidence>
<dbReference type="AlphaFoldDB" id="A0A0F9ED72"/>
<dbReference type="Pfam" id="PF04060">
    <property type="entry name" value="FeS"/>
    <property type="match status" value="1"/>
</dbReference>
<name>A0A0F9ED72_9ZZZZ</name>
<proteinExistence type="predicted"/>
<evidence type="ECO:0000256" key="2">
    <source>
        <dbReference type="ARBA" id="ARBA00022723"/>
    </source>
</evidence>
<accession>A0A0F9ED72</accession>
<dbReference type="Gene3D" id="3.30.70.20">
    <property type="match status" value="1"/>
</dbReference>
<organism evidence="7">
    <name type="scientific">marine sediment metagenome</name>
    <dbReference type="NCBI Taxonomy" id="412755"/>
    <lineage>
        <taxon>unclassified sequences</taxon>
        <taxon>metagenomes</taxon>
        <taxon>ecological metagenomes</taxon>
    </lineage>
</organism>
<dbReference type="GO" id="GO:0051539">
    <property type="term" value="F:4 iron, 4 sulfur cluster binding"/>
    <property type="evidence" value="ECO:0007669"/>
    <property type="project" value="UniProtKB-KW"/>
</dbReference>
<dbReference type="PANTHER" id="PTHR36214:SF3">
    <property type="entry name" value="ACETYL-COA DECARBONYLASE_SYNTHASE COMPLEX SUBUNIT GAMMA"/>
    <property type="match status" value="1"/>
</dbReference>